<reference evidence="2" key="1">
    <citation type="submission" date="2005-10" db="EMBL/GenBank/DDBJ databases">
        <authorList>
            <person name="Loftus B.J."/>
            <person name="Nene V.M."/>
            <person name="Hannick L.I."/>
            <person name="Bidwell S."/>
            <person name="Haas B."/>
            <person name="Amedeo P."/>
            <person name="Orvis J."/>
            <person name="Wortman J.R."/>
            <person name="White O.R."/>
            <person name="Salzberg S."/>
            <person name="Shumway M."/>
            <person name="Koo H."/>
            <person name="Zhao Y."/>
            <person name="Holmes M."/>
            <person name="Miller J."/>
            <person name="Schatz M."/>
            <person name="Pop M."/>
            <person name="Pai G."/>
            <person name="Utterback T."/>
            <person name="Rogers Y.-H."/>
            <person name="Kravitz S."/>
            <person name="Fraser C.M."/>
        </authorList>
    </citation>
    <scope>NUCLEOTIDE SEQUENCE</scope>
    <source>
        <strain evidence="2">Liverpool</strain>
    </source>
</reference>
<organism evidence="2 3">
    <name type="scientific">Aedes aegypti</name>
    <name type="common">Yellowfever mosquito</name>
    <name type="synonym">Culex aegypti</name>
    <dbReference type="NCBI Taxonomy" id="7159"/>
    <lineage>
        <taxon>Eukaryota</taxon>
        <taxon>Metazoa</taxon>
        <taxon>Ecdysozoa</taxon>
        <taxon>Arthropoda</taxon>
        <taxon>Hexapoda</taxon>
        <taxon>Insecta</taxon>
        <taxon>Pterygota</taxon>
        <taxon>Neoptera</taxon>
        <taxon>Endopterygota</taxon>
        <taxon>Diptera</taxon>
        <taxon>Nematocera</taxon>
        <taxon>Culicoidea</taxon>
        <taxon>Culicidae</taxon>
        <taxon>Culicinae</taxon>
        <taxon>Aedini</taxon>
        <taxon>Aedes</taxon>
        <taxon>Stegomyia</taxon>
    </lineage>
</organism>
<dbReference type="EMBL" id="CH477269">
    <property type="protein sequence ID" value="EJY57477.1"/>
    <property type="molecule type" value="Genomic_DNA"/>
</dbReference>
<keyword evidence="1" id="KW-0732">Signal</keyword>
<proteinExistence type="predicted"/>
<gene>
    <name evidence="2" type="ORF">AAEL801184</name>
    <name evidence="2" type="ORF">AaeL_AAEL017474</name>
</gene>
<accession>J9HFA3</accession>
<dbReference type="HOGENOM" id="CLU_645943_0_0_1"/>
<dbReference type="AlphaFoldDB" id="J9HFA3"/>
<evidence type="ECO:0000256" key="1">
    <source>
        <dbReference type="SAM" id="SignalP"/>
    </source>
</evidence>
<reference evidence="2" key="3">
    <citation type="submission" date="2012-09" db="EMBL/GenBank/DDBJ databases">
        <authorList>
            <consortium name="VectorBase"/>
        </authorList>
    </citation>
    <scope>NUCLEOTIDE SEQUENCE</scope>
    <source>
        <strain evidence="2">Liverpool</strain>
    </source>
</reference>
<dbReference type="Proteomes" id="UP000682892">
    <property type="component" value="Unassembled WGS sequence"/>
</dbReference>
<protein>
    <submittedName>
        <fullName evidence="2">AAEL017474-PA</fullName>
    </submittedName>
</protein>
<evidence type="ECO:0000313" key="3">
    <source>
        <dbReference type="Proteomes" id="UP000682892"/>
    </source>
</evidence>
<dbReference type="PaxDb" id="7159-AAEL017474-PA"/>
<reference evidence="2" key="2">
    <citation type="journal article" date="2007" name="Science">
        <title>Genome sequence of Aedes aegypti, a major arbovirus vector.</title>
        <authorList>
            <person name="Nene V."/>
            <person name="Wortman J.R."/>
            <person name="Lawson D."/>
            <person name="Haas B."/>
            <person name="Kodira C."/>
            <person name="Tu Z.J."/>
            <person name="Loftus B."/>
            <person name="Xi Z."/>
            <person name="Megy K."/>
            <person name="Grabherr M."/>
            <person name="Ren Q."/>
            <person name="Zdobnov E.M."/>
            <person name="Lobo N.F."/>
            <person name="Campbell K.S."/>
            <person name="Brown S.E."/>
            <person name="Bonaldo M.F."/>
            <person name="Zhu J."/>
            <person name="Sinkins S.P."/>
            <person name="Hogenkamp D.G."/>
            <person name="Amedeo P."/>
            <person name="Arensburger P."/>
            <person name="Atkinson P.W."/>
            <person name="Bidwell S."/>
            <person name="Biedler J."/>
            <person name="Birney E."/>
            <person name="Bruggner R.V."/>
            <person name="Costas J."/>
            <person name="Coy M.R."/>
            <person name="Crabtree J."/>
            <person name="Crawford M."/>
            <person name="Debruyn B."/>
            <person name="Decaprio D."/>
            <person name="Eiglmeier K."/>
            <person name="Eisenstadt E."/>
            <person name="El-Dorry H."/>
            <person name="Gelbart W.M."/>
            <person name="Gomes S.L."/>
            <person name="Hammond M."/>
            <person name="Hannick L.I."/>
            <person name="Hogan J.R."/>
            <person name="Holmes M.H."/>
            <person name="Jaffe D."/>
            <person name="Johnston J.S."/>
            <person name="Kennedy R.C."/>
            <person name="Koo H."/>
            <person name="Kravitz S."/>
            <person name="Kriventseva E.V."/>
            <person name="Kulp D."/>
            <person name="Labutti K."/>
            <person name="Lee E."/>
            <person name="Li S."/>
            <person name="Lovin D.D."/>
            <person name="Mao C."/>
            <person name="Mauceli E."/>
            <person name="Menck C.F."/>
            <person name="Miller J.R."/>
            <person name="Montgomery P."/>
            <person name="Mori A."/>
            <person name="Nascimento A.L."/>
            <person name="Naveira H.F."/>
            <person name="Nusbaum C."/>
            <person name="O'leary S."/>
            <person name="Orvis J."/>
            <person name="Pertea M."/>
            <person name="Quesneville H."/>
            <person name="Reidenbach K.R."/>
            <person name="Rogers Y.H."/>
            <person name="Roth C.W."/>
            <person name="Schneider J.R."/>
            <person name="Schatz M."/>
            <person name="Shumway M."/>
            <person name="Stanke M."/>
            <person name="Stinson E.O."/>
            <person name="Tubio J.M."/>
            <person name="Vanzee J.P."/>
            <person name="Verjovski-Almeida S."/>
            <person name="Werner D."/>
            <person name="White O."/>
            <person name="Wyder S."/>
            <person name="Zeng Q."/>
            <person name="Zhao Q."/>
            <person name="Zhao Y."/>
            <person name="Hill C.A."/>
            <person name="Raikhel A.S."/>
            <person name="Soares M.B."/>
            <person name="Knudson D.L."/>
            <person name="Lee N.H."/>
            <person name="Galagan J."/>
            <person name="Salzberg S.L."/>
            <person name="Paulsen I.T."/>
            <person name="Dimopoulos G."/>
            <person name="Collins F.H."/>
            <person name="Birren B."/>
            <person name="Fraser-Liggett C.M."/>
            <person name="Severson D.W."/>
        </authorList>
    </citation>
    <scope>NUCLEOTIDE SEQUENCE [LARGE SCALE GENOMIC DNA]</scope>
    <source>
        <strain evidence="2">Liverpool</strain>
    </source>
</reference>
<dbReference type="VEuPathDB" id="VectorBase:AAEL003351"/>
<feature type="chain" id="PRO_5014305581" evidence="1">
    <location>
        <begin position="20"/>
        <end position="482"/>
    </location>
</feature>
<feature type="signal peptide" evidence="1">
    <location>
        <begin position="1"/>
        <end position="19"/>
    </location>
</feature>
<name>J9HFA3_AEDAE</name>
<sequence length="482" mass="51206">MNKWTLLVGLVLASSAVYCDFGVPVGVPNLSVGIRLAIGLGVQPVMFVKNAIHVNASVDPSGVLPVLEIIVSNVTYPLGDLLTAILRSSSNSASNVTGVFQSLENLTACTSMAIASAQKAALQLQTTILSTLYSNLTDSLKMLSNQVTDLGLALDQLMTTFQTISTAYPPYTTANISTIITPALVSSITTPLRNLSNTLVSVTVDVLSIGRDRQNAIYYSNNINITLANDNATLAQYVVAVNRTATSTLKSSIQMANIALAGITQSYTYIEASPSNYNNGNLTKLNAFLANVTALNGTAFAKVIDATNSLIGNVSSTIDKETEKVGATLYEAIQKLTNLTSISSSPFADTCLQNYAQDLTGPYASLTRFLPCIQLELGGFLPITQAATVRFSAVRTSVSSSAMRLNFCSIPNGNCTVSYFTDFDDYTVRLANGLTLATEVVSFGMYTIQGRMTDCVRAVSSDIQDVIAVVQKNYETCLTSGS</sequence>
<dbReference type="PhylomeDB" id="J9HFA3"/>
<evidence type="ECO:0000313" key="2">
    <source>
        <dbReference type="EMBL" id="EJY57477.1"/>
    </source>
</evidence>